<dbReference type="Proteomes" id="UP001457282">
    <property type="component" value="Unassembled WGS sequence"/>
</dbReference>
<feature type="transmembrane region" description="Helical" evidence="6">
    <location>
        <begin position="67"/>
        <end position="85"/>
    </location>
</feature>
<proteinExistence type="predicted"/>
<comment type="caution">
    <text evidence="7">The sequence shown here is derived from an EMBL/GenBank/DDBJ whole genome shotgun (WGS) entry which is preliminary data.</text>
</comment>
<evidence type="ECO:0000256" key="3">
    <source>
        <dbReference type="ARBA" id="ARBA00022989"/>
    </source>
</evidence>
<keyword evidence="2 6" id="KW-0812">Transmembrane</keyword>
<evidence type="ECO:0000256" key="6">
    <source>
        <dbReference type="SAM" id="Phobius"/>
    </source>
</evidence>
<dbReference type="InterPro" id="IPR000109">
    <property type="entry name" value="POT_fam"/>
</dbReference>
<sequence length="144" mass="15839">MGSKSRNLQAKSYKWQSRRTPDPPEVTPPEPGSKNPKNSNNKMLTAMSAIVAGLGLDWDGLAELGSGFGIPCIVMVLALSIFLLGTRTYRYSVKGDEESPFARIGMVFVVSLRNWQTCSSAIASEEDSRGILPHQSSEQFKRFL</sequence>
<name>A0AAW1X9K1_RUBAR</name>
<dbReference type="GO" id="GO:0022857">
    <property type="term" value="F:transmembrane transporter activity"/>
    <property type="evidence" value="ECO:0007669"/>
    <property type="project" value="InterPro"/>
</dbReference>
<dbReference type="InterPro" id="IPR036259">
    <property type="entry name" value="MFS_trans_sf"/>
</dbReference>
<feature type="compositionally biased region" description="Low complexity" evidence="5">
    <location>
        <begin position="32"/>
        <end position="41"/>
    </location>
</feature>
<comment type="subcellular location">
    <subcellularLocation>
        <location evidence="1">Membrane</location>
        <topology evidence="1">Multi-pass membrane protein</topology>
    </subcellularLocation>
</comment>
<feature type="compositionally biased region" description="Polar residues" evidence="5">
    <location>
        <begin position="1"/>
        <end position="10"/>
    </location>
</feature>
<keyword evidence="3 6" id="KW-1133">Transmembrane helix</keyword>
<keyword evidence="4 6" id="KW-0472">Membrane</keyword>
<dbReference type="EMBL" id="JBEDUW010000004">
    <property type="protein sequence ID" value="KAK9933033.1"/>
    <property type="molecule type" value="Genomic_DNA"/>
</dbReference>
<evidence type="ECO:0000256" key="1">
    <source>
        <dbReference type="ARBA" id="ARBA00004141"/>
    </source>
</evidence>
<reference evidence="7 8" key="1">
    <citation type="journal article" date="2023" name="G3 (Bethesda)">
        <title>A chromosome-length genome assembly and annotation of blackberry (Rubus argutus, cv. 'Hillquist').</title>
        <authorList>
            <person name="Bruna T."/>
            <person name="Aryal R."/>
            <person name="Dudchenko O."/>
            <person name="Sargent D.J."/>
            <person name="Mead D."/>
            <person name="Buti M."/>
            <person name="Cavallini A."/>
            <person name="Hytonen T."/>
            <person name="Andres J."/>
            <person name="Pham M."/>
            <person name="Weisz D."/>
            <person name="Mascagni F."/>
            <person name="Usai G."/>
            <person name="Natali L."/>
            <person name="Bassil N."/>
            <person name="Fernandez G.E."/>
            <person name="Lomsadze A."/>
            <person name="Armour M."/>
            <person name="Olukolu B."/>
            <person name="Poorten T."/>
            <person name="Britton C."/>
            <person name="Davik J."/>
            <person name="Ashrafi H."/>
            <person name="Aiden E.L."/>
            <person name="Borodovsky M."/>
            <person name="Worthington M."/>
        </authorList>
    </citation>
    <scope>NUCLEOTIDE SEQUENCE [LARGE SCALE GENOMIC DNA]</scope>
    <source>
        <strain evidence="7">PI 553951</strain>
    </source>
</reference>
<evidence type="ECO:0000313" key="8">
    <source>
        <dbReference type="Proteomes" id="UP001457282"/>
    </source>
</evidence>
<dbReference type="GO" id="GO:0016020">
    <property type="term" value="C:membrane"/>
    <property type="evidence" value="ECO:0007669"/>
    <property type="project" value="UniProtKB-SubCell"/>
</dbReference>
<evidence type="ECO:0000256" key="4">
    <source>
        <dbReference type="ARBA" id="ARBA00023136"/>
    </source>
</evidence>
<accession>A0AAW1X9K1</accession>
<dbReference type="Gene3D" id="1.20.1250.20">
    <property type="entry name" value="MFS general substrate transporter like domains"/>
    <property type="match status" value="1"/>
</dbReference>
<dbReference type="Pfam" id="PF00854">
    <property type="entry name" value="PTR2"/>
    <property type="match status" value="1"/>
</dbReference>
<evidence type="ECO:0000256" key="5">
    <source>
        <dbReference type="SAM" id="MobiDB-lite"/>
    </source>
</evidence>
<protein>
    <submittedName>
        <fullName evidence="7">Uncharacterized protein</fullName>
    </submittedName>
</protein>
<dbReference type="AlphaFoldDB" id="A0AAW1X9K1"/>
<feature type="region of interest" description="Disordered" evidence="5">
    <location>
        <begin position="1"/>
        <end position="41"/>
    </location>
</feature>
<organism evidence="7 8">
    <name type="scientific">Rubus argutus</name>
    <name type="common">Southern blackberry</name>
    <dbReference type="NCBI Taxonomy" id="59490"/>
    <lineage>
        <taxon>Eukaryota</taxon>
        <taxon>Viridiplantae</taxon>
        <taxon>Streptophyta</taxon>
        <taxon>Embryophyta</taxon>
        <taxon>Tracheophyta</taxon>
        <taxon>Spermatophyta</taxon>
        <taxon>Magnoliopsida</taxon>
        <taxon>eudicotyledons</taxon>
        <taxon>Gunneridae</taxon>
        <taxon>Pentapetalae</taxon>
        <taxon>rosids</taxon>
        <taxon>fabids</taxon>
        <taxon>Rosales</taxon>
        <taxon>Rosaceae</taxon>
        <taxon>Rosoideae</taxon>
        <taxon>Rosoideae incertae sedis</taxon>
        <taxon>Rubus</taxon>
    </lineage>
</organism>
<gene>
    <name evidence="7" type="ORF">M0R45_020246</name>
</gene>
<evidence type="ECO:0000313" key="7">
    <source>
        <dbReference type="EMBL" id="KAK9933033.1"/>
    </source>
</evidence>
<keyword evidence="8" id="KW-1185">Reference proteome</keyword>
<evidence type="ECO:0000256" key="2">
    <source>
        <dbReference type="ARBA" id="ARBA00022692"/>
    </source>
</evidence>